<dbReference type="Proteomes" id="UP000576550">
    <property type="component" value="Unassembled WGS sequence"/>
</dbReference>
<dbReference type="AlphaFoldDB" id="A0A832QDQ5"/>
<reference evidence="2 3" key="1">
    <citation type="journal article" date="2020" name="Biotechnol. Biofuels">
        <title>New insights from the biogas microbiome by comprehensive genome-resolved metagenomics of nearly 1600 species originating from multiple anaerobic digesters.</title>
        <authorList>
            <person name="Campanaro S."/>
            <person name="Treu L."/>
            <person name="Rodriguez-R L.M."/>
            <person name="Kovalovszki A."/>
            <person name="Ziels R.M."/>
            <person name="Maus I."/>
            <person name="Zhu X."/>
            <person name="Kougias P.G."/>
            <person name="Basile A."/>
            <person name="Luo G."/>
            <person name="Schluter A."/>
            <person name="Konstantinidis K.T."/>
            <person name="Angelidaki I."/>
        </authorList>
    </citation>
    <scope>NUCLEOTIDE SEQUENCE [LARGE SCALE GENOMIC DNA]</scope>
    <source>
        <strain evidence="2">AS05jafATM_89</strain>
    </source>
</reference>
<evidence type="ECO:0000256" key="1">
    <source>
        <dbReference type="SAM" id="Phobius"/>
    </source>
</evidence>
<organism evidence="2 3">
    <name type="scientific">Candidatus Dojkabacteria bacterium</name>
    <dbReference type="NCBI Taxonomy" id="2099670"/>
    <lineage>
        <taxon>Bacteria</taxon>
        <taxon>Candidatus Dojkabacteria</taxon>
    </lineage>
</organism>
<evidence type="ECO:0008006" key="4">
    <source>
        <dbReference type="Google" id="ProtNLM"/>
    </source>
</evidence>
<keyword evidence="1" id="KW-0812">Transmembrane</keyword>
<accession>A0A832QDQ5</accession>
<keyword evidence="1" id="KW-0472">Membrane</keyword>
<dbReference type="InterPro" id="IPR007060">
    <property type="entry name" value="FtsL/DivIC"/>
</dbReference>
<keyword evidence="1" id="KW-1133">Transmembrane helix</keyword>
<evidence type="ECO:0000313" key="2">
    <source>
        <dbReference type="EMBL" id="HHX99546.1"/>
    </source>
</evidence>
<sequence length="151" mass="17548">MGKVIYRDVKELVTEESRGVKKPANVFLSSKLVQIALVGIAIFLFYSVYNSIKITSEKLEISKRAKQEVDELRLKNLKLELALESMQTPEYLEVQARDRLNFSGENEYLFVIPESLLEHAKEGIDTYLYGNQEKVQDPTYIVWYEFLKYGI</sequence>
<protein>
    <recommendedName>
        <fullName evidence="4">Septum formation initiator family protein</fullName>
    </recommendedName>
</protein>
<dbReference type="EMBL" id="DUTP01000005">
    <property type="protein sequence ID" value="HHX99546.1"/>
    <property type="molecule type" value="Genomic_DNA"/>
</dbReference>
<evidence type="ECO:0000313" key="3">
    <source>
        <dbReference type="Proteomes" id="UP000576550"/>
    </source>
</evidence>
<comment type="caution">
    <text evidence="2">The sequence shown here is derived from an EMBL/GenBank/DDBJ whole genome shotgun (WGS) entry which is preliminary data.</text>
</comment>
<gene>
    <name evidence="2" type="ORF">GX533_02635</name>
</gene>
<proteinExistence type="predicted"/>
<dbReference type="Pfam" id="PF04977">
    <property type="entry name" value="DivIC"/>
    <property type="match status" value="1"/>
</dbReference>
<feature type="transmembrane region" description="Helical" evidence="1">
    <location>
        <begin position="32"/>
        <end position="49"/>
    </location>
</feature>
<name>A0A832QDQ5_9BACT</name>